<dbReference type="FunFam" id="3.90.640.90:FF:000002">
    <property type="entry name" value="BTG anti-proliferation factor 4"/>
    <property type="match status" value="1"/>
</dbReference>
<feature type="compositionally biased region" description="Acidic residues" evidence="2">
    <location>
        <begin position="147"/>
        <end position="156"/>
    </location>
</feature>
<evidence type="ECO:0000313" key="5">
    <source>
        <dbReference type="Proteomes" id="UP001295444"/>
    </source>
</evidence>
<dbReference type="InterPro" id="IPR002087">
    <property type="entry name" value="Anti_prolifrtn"/>
</dbReference>
<feature type="compositionally biased region" description="Acidic residues" evidence="2">
    <location>
        <begin position="164"/>
        <end position="174"/>
    </location>
</feature>
<evidence type="ECO:0000313" key="4">
    <source>
        <dbReference type="EMBL" id="CAH2318697.1"/>
    </source>
</evidence>
<dbReference type="PANTHER" id="PTHR22978:SF47">
    <property type="entry name" value="B-CELL TRANSLOCATION GENE 5, GENE 1"/>
    <property type="match status" value="1"/>
</dbReference>
<dbReference type="Pfam" id="PF07742">
    <property type="entry name" value="BTG"/>
    <property type="match status" value="1"/>
</dbReference>
<dbReference type="InterPro" id="IPR036054">
    <property type="entry name" value="BTG-like_sf"/>
</dbReference>
<dbReference type="Gene3D" id="3.90.640.90">
    <property type="entry name" value="Anti-proliferative protein, N-terminal domain"/>
    <property type="match status" value="1"/>
</dbReference>
<dbReference type="SMART" id="SM00099">
    <property type="entry name" value="btg1"/>
    <property type="match status" value="1"/>
</dbReference>
<evidence type="ECO:0000256" key="2">
    <source>
        <dbReference type="SAM" id="MobiDB-lite"/>
    </source>
</evidence>
<dbReference type="AlphaFoldDB" id="A0AAD1T8Z5"/>
<accession>A0AAD1T8Z5</accession>
<dbReference type="GO" id="GO:0005737">
    <property type="term" value="C:cytoplasm"/>
    <property type="evidence" value="ECO:0007669"/>
    <property type="project" value="TreeGrafter"/>
</dbReference>
<name>A0AAD1T8Z5_PELCU</name>
<sequence>MHQEISAAVHFLLEILHQKNRWTPLQLEVLGSSLLCNLSERYNGHWYPEHPSRGQAYRCIRINAQQAVDESLLMACEHSGIEYSKLGLPEELTIWVDPYEVCGRYRENSKYFTIAMFSKEIVELAAPSPTENETSDYSSGSVSSEPSSEDELIVEDTDVKDSNYEDAESTDPEPSDSNLIQNAEEMPVQTETGLMGDTWQSTVWSCDESLIEGSRFMSSWKDNAELQGISSASLDSLGM</sequence>
<organism evidence="4 5">
    <name type="scientific">Pelobates cultripes</name>
    <name type="common">Western spadefoot toad</name>
    <dbReference type="NCBI Taxonomy" id="61616"/>
    <lineage>
        <taxon>Eukaryota</taxon>
        <taxon>Metazoa</taxon>
        <taxon>Chordata</taxon>
        <taxon>Craniata</taxon>
        <taxon>Vertebrata</taxon>
        <taxon>Euteleostomi</taxon>
        <taxon>Amphibia</taxon>
        <taxon>Batrachia</taxon>
        <taxon>Anura</taxon>
        <taxon>Pelobatoidea</taxon>
        <taxon>Pelobatidae</taxon>
        <taxon>Pelobates</taxon>
    </lineage>
</organism>
<feature type="region of interest" description="Disordered" evidence="2">
    <location>
        <begin position="127"/>
        <end position="179"/>
    </location>
</feature>
<dbReference type="InterPro" id="IPR033332">
    <property type="entry name" value="BTG"/>
</dbReference>
<dbReference type="Proteomes" id="UP001295444">
    <property type="component" value="Chromosome 10"/>
</dbReference>
<feature type="compositionally biased region" description="Low complexity" evidence="2">
    <location>
        <begin position="135"/>
        <end position="146"/>
    </location>
</feature>
<dbReference type="EMBL" id="OW240921">
    <property type="protein sequence ID" value="CAH2318697.1"/>
    <property type="molecule type" value="Genomic_DNA"/>
</dbReference>
<dbReference type="PANTHER" id="PTHR22978">
    <property type="entry name" value="B-CELL TRANSLOCATION GENE"/>
    <property type="match status" value="1"/>
</dbReference>
<dbReference type="PRINTS" id="PR00310">
    <property type="entry name" value="ANTIPRLFBTG1"/>
</dbReference>
<feature type="domain" description="Anti-proliferative protein" evidence="3">
    <location>
        <begin position="1"/>
        <end position="108"/>
    </location>
</feature>
<dbReference type="GO" id="GO:0005634">
    <property type="term" value="C:nucleus"/>
    <property type="evidence" value="ECO:0007669"/>
    <property type="project" value="TreeGrafter"/>
</dbReference>
<gene>
    <name evidence="4" type="ORF">PECUL_23A058311</name>
</gene>
<keyword evidence="5" id="KW-1185">Reference proteome</keyword>
<comment type="similarity">
    <text evidence="1">Belongs to the BTG family.</text>
</comment>
<protein>
    <recommendedName>
        <fullName evidence="3">Anti-proliferative protein domain-containing protein</fullName>
    </recommendedName>
</protein>
<evidence type="ECO:0000256" key="1">
    <source>
        <dbReference type="ARBA" id="ARBA00007989"/>
    </source>
</evidence>
<proteinExistence type="inferred from homology"/>
<evidence type="ECO:0000259" key="3">
    <source>
        <dbReference type="SMART" id="SM00099"/>
    </source>
</evidence>
<reference evidence="4" key="1">
    <citation type="submission" date="2022-03" db="EMBL/GenBank/DDBJ databases">
        <authorList>
            <person name="Alioto T."/>
            <person name="Alioto T."/>
            <person name="Gomez Garrido J."/>
        </authorList>
    </citation>
    <scope>NUCLEOTIDE SEQUENCE</scope>
</reference>
<dbReference type="SUPFAM" id="SSF160696">
    <property type="entry name" value="BTG domain-like"/>
    <property type="match status" value="1"/>
</dbReference>